<dbReference type="InterPro" id="IPR026893">
    <property type="entry name" value="Tyr/Ser_Pase_IphP-type"/>
</dbReference>
<protein>
    <recommendedName>
        <fullName evidence="1">Tyrosine specific protein phosphatases domain-containing protein</fullName>
    </recommendedName>
</protein>
<dbReference type="GO" id="GO:0004721">
    <property type="term" value="F:phosphoprotein phosphatase activity"/>
    <property type="evidence" value="ECO:0007669"/>
    <property type="project" value="InterPro"/>
</dbReference>
<name>W3XFD1_PESFW</name>
<dbReference type="eggNOG" id="ENOG502S0PE">
    <property type="taxonomic scope" value="Eukaryota"/>
</dbReference>
<dbReference type="OMA" id="HTIFDFR"/>
<gene>
    <name evidence="2" type="ORF">PFICI_02823</name>
</gene>
<feature type="domain" description="Tyrosine specific protein phosphatases" evidence="1">
    <location>
        <begin position="156"/>
        <end position="197"/>
    </location>
</feature>
<evidence type="ECO:0000313" key="2">
    <source>
        <dbReference type="EMBL" id="ETS84798.1"/>
    </source>
</evidence>
<keyword evidence="3" id="KW-1185">Reference proteome</keyword>
<dbReference type="PROSITE" id="PS50056">
    <property type="entry name" value="TYR_PHOSPHATASE_2"/>
    <property type="match status" value="1"/>
</dbReference>
<dbReference type="OrthoDB" id="449382at2759"/>
<dbReference type="InterPro" id="IPR016130">
    <property type="entry name" value="Tyr_Pase_AS"/>
</dbReference>
<dbReference type="AlphaFoldDB" id="W3XFD1"/>
<dbReference type="Gene3D" id="3.90.190.10">
    <property type="entry name" value="Protein tyrosine phosphatase superfamily"/>
    <property type="match status" value="1"/>
</dbReference>
<dbReference type="GeneID" id="19267836"/>
<dbReference type="HOGENOM" id="CLU_057546_1_3_1"/>
<dbReference type="InParanoid" id="W3XFD1"/>
<evidence type="ECO:0000313" key="3">
    <source>
        <dbReference type="Proteomes" id="UP000030651"/>
    </source>
</evidence>
<dbReference type="RefSeq" id="XP_007829595.1">
    <property type="nucleotide sequence ID" value="XM_007831404.1"/>
</dbReference>
<dbReference type="Proteomes" id="UP000030651">
    <property type="component" value="Unassembled WGS sequence"/>
</dbReference>
<dbReference type="KEGG" id="pfy:PFICI_02823"/>
<sequence>MVASAEFTSADPGIPSPPFISVEGIANFRDIGGYPIAAQPGKVVRQGIVFRSSEPSKVTDAGIAKLQALRITDVYDLRSRQEIDRDARNGHGRQPKEWDGATRIFAPVFLDDDYSPEAIALRFKNYADKTSEGFVQAYQDILNAVSSPQNQAQPYRTILKHLAASPNTSSDGSTPAPILLHCTAGKDRTGVICALVLSLCGVDDNVVAHEYSLTDLGLKSRHPEFLRHLMKEPALAGNPLGARRMIGSRKENMIETLKKIRELWGSVEKCVVDLNMLTEDEIEQLRKNFIVDASSQQGLPLDWQRHENLVAAAQHESDAEAEKIAAEAQI</sequence>
<dbReference type="InterPro" id="IPR029021">
    <property type="entry name" value="Prot-tyrosine_phosphatase-like"/>
</dbReference>
<dbReference type="PROSITE" id="PS00383">
    <property type="entry name" value="TYR_PHOSPHATASE_1"/>
    <property type="match status" value="1"/>
</dbReference>
<dbReference type="PANTHER" id="PTHR31126">
    <property type="entry name" value="TYROSINE-PROTEIN PHOSPHATASE"/>
    <property type="match status" value="1"/>
</dbReference>
<dbReference type="EMBL" id="KI912110">
    <property type="protein sequence ID" value="ETS84798.1"/>
    <property type="molecule type" value="Genomic_DNA"/>
</dbReference>
<dbReference type="SUPFAM" id="SSF52799">
    <property type="entry name" value="(Phosphotyrosine protein) phosphatases II"/>
    <property type="match status" value="1"/>
</dbReference>
<organism evidence="2 3">
    <name type="scientific">Pestalotiopsis fici (strain W106-1 / CGMCC3.15140)</name>
    <dbReference type="NCBI Taxonomy" id="1229662"/>
    <lineage>
        <taxon>Eukaryota</taxon>
        <taxon>Fungi</taxon>
        <taxon>Dikarya</taxon>
        <taxon>Ascomycota</taxon>
        <taxon>Pezizomycotina</taxon>
        <taxon>Sordariomycetes</taxon>
        <taxon>Xylariomycetidae</taxon>
        <taxon>Amphisphaeriales</taxon>
        <taxon>Sporocadaceae</taxon>
        <taxon>Pestalotiopsis</taxon>
    </lineage>
</organism>
<proteinExistence type="predicted"/>
<dbReference type="FunFam" id="3.90.190.10:FF:000123">
    <property type="entry name" value="Similar to protein tyrosine/serine phosphatase"/>
    <property type="match status" value="1"/>
</dbReference>
<dbReference type="STRING" id="1229662.W3XFD1"/>
<dbReference type="Pfam" id="PF13350">
    <property type="entry name" value="Y_phosphatase3"/>
    <property type="match status" value="1"/>
</dbReference>
<accession>W3XFD1</accession>
<dbReference type="PANTHER" id="PTHR31126:SF1">
    <property type="entry name" value="TYROSINE SPECIFIC PROTEIN PHOSPHATASES DOMAIN-CONTAINING PROTEIN"/>
    <property type="match status" value="1"/>
</dbReference>
<dbReference type="InterPro" id="IPR000387">
    <property type="entry name" value="Tyr_Pase_dom"/>
</dbReference>
<evidence type="ECO:0000259" key="1">
    <source>
        <dbReference type="PROSITE" id="PS50056"/>
    </source>
</evidence>
<reference evidence="3" key="1">
    <citation type="journal article" date="2015" name="BMC Genomics">
        <title>Genomic and transcriptomic analysis of the endophytic fungus Pestalotiopsis fici reveals its lifestyle and high potential for synthesis of natural products.</title>
        <authorList>
            <person name="Wang X."/>
            <person name="Zhang X."/>
            <person name="Liu L."/>
            <person name="Xiang M."/>
            <person name="Wang W."/>
            <person name="Sun X."/>
            <person name="Che Y."/>
            <person name="Guo L."/>
            <person name="Liu G."/>
            <person name="Guo L."/>
            <person name="Wang C."/>
            <person name="Yin W.B."/>
            <person name="Stadler M."/>
            <person name="Zhang X."/>
            <person name="Liu X."/>
        </authorList>
    </citation>
    <scope>NUCLEOTIDE SEQUENCE [LARGE SCALE GENOMIC DNA]</scope>
    <source>
        <strain evidence="3">W106-1 / CGMCC3.15140</strain>
    </source>
</reference>